<dbReference type="GO" id="GO:0042545">
    <property type="term" value="P:cell wall modification"/>
    <property type="evidence" value="ECO:0007669"/>
    <property type="project" value="UniProtKB-UniRule"/>
</dbReference>
<evidence type="ECO:0000259" key="9">
    <source>
        <dbReference type="Pfam" id="PF01095"/>
    </source>
</evidence>
<gene>
    <name evidence="10" type="ORF">RJ641_025007</name>
</gene>
<sequence>MPCSHFPASSSTRTADDTPISLGLGILKRVSKQSGIEDLSSIVKQFSHEMSRHHHRMKRRNKCDRRKWKSRLASEHNVTLILTVDLKGCSNFTSVQKAIDVVPEFGLDRTLIIIDFGTYREKVVVAANKTNLIIQGRGYLETAIAWNNTANSTGGTPYMPVAIFAPNFIAYNISFQNTAPSASPGDVGAQAAALRIAGSIDFISGNGRSLYEDCTINSIAKQIPAGISGAITAQGRESMDENTGFSFENCSIDGTGKVWLGRAWGSYATVIFSRTYMSEVIASDGWNDWRDPSRDQTILFGEYECIGPGANYTYRVPYAKQLARSEAATFMNVSYIDGDEWLLPRLDNSS</sequence>
<dbReference type="GO" id="GO:0045490">
    <property type="term" value="P:pectin catabolic process"/>
    <property type="evidence" value="ECO:0007669"/>
    <property type="project" value="UniProtKB-UniRule"/>
</dbReference>
<evidence type="ECO:0000256" key="4">
    <source>
        <dbReference type="ARBA" id="ARBA00022801"/>
    </source>
</evidence>
<reference evidence="10 11" key="1">
    <citation type="submission" date="2023-12" db="EMBL/GenBank/DDBJ databases">
        <title>A high-quality genome assembly for Dillenia turbinata (Dilleniales).</title>
        <authorList>
            <person name="Chanderbali A."/>
        </authorList>
    </citation>
    <scope>NUCLEOTIDE SEQUENCE [LARGE SCALE GENOMIC DNA]</scope>
    <source>
        <strain evidence="10">LSX21</strain>
        <tissue evidence="10">Leaf</tissue>
    </source>
</reference>
<proteinExistence type="inferred from homology"/>
<dbReference type="InterPro" id="IPR012334">
    <property type="entry name" value="Pectin_lyas_fold"/>
</dbReference>
<dbReference type="PROSITE" id="PS00503">
    <property type="entry name" value="PECTINESTERASE_2"/>
    <property type="match status" value="1"/>
</dbReference>
<evidence type="ECO:0000256" key="2">
    <source>
        <dbReference type="ARBA" id="ARBA00008891"/>
    </source>
</evidence>
<dbReference type="InterPro" id="IPR011050">
    <property type="entry name" value="Pectin_lyase_fold/virulence"/>
</dbReference>
<dbReference type="SUPFAM" id="SSF51126">
    <property type="entry name" value="Pectin lyase-like"/>
    <property type="match status" value="1"/>
</dbReference>
<dbReference type="EC" id="3.1.1.11" evidence="3 8"/>
<dbReference type="EMBL" id="JBAMMX010000003">
    <property type="protein sequence ID" value="KAK6943905.1"/>
    <property type="molecule type" value="Genomic_DNA"/>
</dbReference>
<comment type="similarity">
    <text evidence="2">Belongs to the pectinesterase family.</text>
</comment>
<dbReference type="GO" id="GO:0030599">
    <property type="term" value="F:pectinesterase activity"/>
    <property type="evidence" value="ECO:0007669"/>
    <property type="project" value="UniProtKB-UniRule"/>
</dbReference>
<keyword evidence="5 8" id="KW-0063">Aspartyl esterase</keyword>
<keyword evidence="4 8" id="KW-0378">Hydrolase</keyword>
<dbReference type="Proteomes" id="UP001370490">
    <property type="component" value="Unassembled WGS sequence"/>
</dbReference>
<comment type="pathway">
    <text evidence="1 8">Glycan metabolism; pectin degradation; 2-dehydro-3-deoxy-D-gluconate from pectin: step 1/5.</text>
</comment>
<dbReference type="AlphaFoldDB" id="A0AAN8ZSG8"/>
<evidence type="ECO:0000256" key="3">
    <source>
        <dbReference type="ARBA" id="ARBA00013229"/>
    </source>
</evidence>
<evidence type="ECO:0000256" key="1">
    <source>
        <dbReference type="ARBA" id="ARBA00005184"/>
    </source>
</evidence>
<protein>
    <recommendedName>
        <fullName evidence="3 8">Pectinesterase</fullName>
        <ecNumber evidence="3 8">3.1.1.11</ecNumber>
    </recommendedName>
</protein>
<comment type="caution">
    <text evidence="10">The sequence shown here is derived from an EMBL/GenBank/DDBJ whole genome shotgun (WGS) entry which is preliminary data.</text>
</comment>
<comment type="catalytic activity">
    <reaction evidence="6 8">
        <text>[(1-&gt;4)-alpha-D-galacturonosyl methyl ester](n) + n H2O = [(1-&gt;4)-alpha-D-galacturonosyl](n) + n methanol + n H(+)</text>
        <dbReference type="Rhea" id="RHEA:22380"/>
        <dbReference type="Rhea" id="RHEA-COMP:14570"/>
        <dbReference type="Rhea" id="RHEA-COMP:14573"/>
        <dbReference type="ChEBI" id="CHEBI:15377"/>
        <dbReference type="ChEBI" id="CHEBI:15378"/>
        <dbReference type="ChEBI" id="CHEBI:17790"/>
        <dbReference type="ChEBI" id="CHEBI:140522"/>
        <dbReference type="ChEBI" id="CHEBI:140523"/>
        <dbReference type="EC" id="3.1.1.11"/>
    </reaction>
</comment>
<evidence type="ECO:0000256" key="5">
    <source>
        <dbReference type="ARBA" id="ARBA00023085"/>
    </source>
</evidence>
<name>A0AAN8ZSG8_9MAGN</name>
<organism evidence="10 11">
    <name type="scientific">Dillenia turbinata</name>
    <dbReference type="NCBI Taxonomy" id="194707"/>
    <lineage>
        <taxon>Eukaryota</taxon>
        <taxon>Viridiplantae</taxon>
        <taxon>Streptophyta</taxon>
        <taxon>Embryophyta</taxon>
        <taxon>Tracheophyta</taxon>
        <taxon>Spermatophyta</taxon>
        <taxon>Magnoliopsida</taxon>
        <taxon>eudicotyledons</taxon>
        <taxon>Gunneridae</taxon>
        <taxon>Pentapetalae</taxon>
        <taxon>Dilleniales</taxon>
        <taxon>Dilleniaceae</taxon>
        <taxon>Dillenia</taxon>
    </lineage>
</organism>
<feature type="active site" evidence="7">
    <location>
        <position position="201"/>
    </location>
</feature>
<dbReference type="InterPro" id="IPR000070">
    <property type="entry name" value="Pectinesterase_cat"/>
</dbReference>
<dbReference type="InterPro" id="IPR033131">
    <property type="entry name" value="Pectinesterase_Asp_AS"/>
</dbReference>
<keyword evidence="11" id="KW-1185">Reference proteome</keyword>
<dbReference type="Gene3D" id="2.160.20.10">
    <property type="entry name" value="Single-stranded right-handed beta-helix, Pectin lyase-like"/>
    <property type="match status" value="2"/>
</dbReference>
<dbReference type="PANTHER" id="PTHR31321:SF73">
    <property type="entry name" value="PECTINESTERASE 14-RELATED"/>
    <property type="match status" value="1"/>
</dbReference>
<evidence type="ECO:0000313" key="11">
    <source>
        <dbReference type="Proteomes" id="UP001370490"/>
    </source>
</evidence>
<evidence type="ECO:0000256" key="7">
    <source>
        <dbReference type="PROSITE-ProRule" id="PRU10040"/>
    </source>
</evidence>
<evidence type="ECO:0000256" key="8">
    <source>
        <dbReference type="RuleBase" id="RU000589"/>
    </source>
</evidence>
<evidence type="ECO:0000313" key="10">
    <source>
        <dbReference type="EMBL" id="KAK6943905.1"/>
    </source>
</evidence>
<accession>A0AAN8ZSG8</accession>
<evidence type="ECO:0000256" key="6">
    <source>
        <dbReference type="ARBA" id="ARBA00047928"/>
    </source>
</evidence>
<feature type="domain" description="Pectinesterase catalytic" evidence="9">
    <location>
        <begin position="195"/>
        <end position="339"/>
    </location>
</feature>
<dbReference type="Pfam" id="PF01095">
    <property type="entry name" value="Pectinesterase"/>
    <property type="match status" value="1"/>
</dbReference>
<dbReference type="PANTHER" id="PTHR31321">
    <property type="entry name" value="ACYL-COA THIOESTER HYDROLASE YBHC-RELATED"/>
    <property type="match status" value="1"/>
</dbReference>